<dbReference type="SUPFAM" id="SSF51569">
    <property type="entry name" value="Aldolase"/>
    <property type="match status" value="1"/>
</dbReference>
<accession>Q9ZA13</accession>
<dbReference type="PANTHER" id="PTHR30304">
    <property type="entry name" value="D-TAGATOSE-1,6-BISPHOSPHATE ALDOLASE"/>
    <property type="match status" value="1"/>
</dbReference>
<dbReference type="InterPro" id="IPR013097">
    <property type="entry name" value="Dabb"/>
</dbReference>
<name>Q9ZA13_HYDTE</name>
<reference evidence="2" key="1">
    <citation type="journal article" date="1997" name="Biochem. Biophys. Res. Commun.">
        <title>The novel genes, cbbQ and cbbO, located downstream from the RubisCO genes of Pseudomonas hydrogenothermophila, affect the conformational states and activity of RubisCO.</title>
        <authorList>
            <person name="Hayashi N.R."/>
            <person name="Arai H."/>
            <person name="Kodama T."/>
            <person name="Igarashi Y."/>
        </authorList>
    </citation>
    <scope>NUCLEOTIDE SEQUENCE</scope>
    <source>
        <strain evidence="2">TH-1</strain>
    </source>
</reference>
<dbReference type="Gene3D" id="3.20.20.70">
    <property type="entry name" value="Aldolase class I"/>
    <property type="match status" value="1"/>
</dbReference>
<dbReference type="InterPro" id="IPR013785">
    <property type="entry name" value="Aldolase_TIM"/>
</dbReference>
<dbReference type="Gene3D" id="3.30.70.100">
    <property type="match status" value="1"/>
</dbReference>
<sequence length="398" mass="42916">MLVAASALLQHAVANRYAIGAYDILDTTMLEGVLLGAQRAEAPVLISIAEVHTDQFDEATLLAAVVEAAAAAPGTVAIHYDHGTTLDRLVRATQLGYTSLMIDGSHLEWAENVALTRRAAALAHAVGFPLEGEIGYVPGEEGKDAELHPGAIRYTEPDEAEAFVTETGCDWLAVSIGTVHGRFRGEPQLDLERLAAIRARLPRTPLVIHGGTGLSDEQFRALVAAGANKINYYTALVETAAAAAIDYRRWDEQRLAAREAIAAEVERTCRVWGAAGHANVVLDVAPMVTPVEHVIFHCWSSDVSDVAAMQAEGVATLGALPGVRRIAAGVAETPNAPYPYLWAMTFATPEALAHFRTHPEHQRFADSRFRPFASERITIDFHLTYGNGRCATPKSSRR</sequence>
<dbReference type="SUPFAM" id="SSF54909">
    <property type="entry name" value="Dimeric alpha+beta barrel"/>
    <property type="match status" value="1"/>
</dbReference>
<dbReference type="PROSITE" id="PS51502">
    <property type="entry name" value="S_R_A_B_BARREL"/>
    <property type="match status" value="1"/>
</dbReference>
<dbReference type="InterPro" id="IPR050246">
    <property type="entry name" value="Class_II_FBP_aldolase"/>
</dbReference>
<proteinExistence type="predicted"/>
<dbReference type="AlphaFoldDB" id="Q9ZA13"/>
<dbReference type="EMBL" id="AB003906">
    <property type="protein sequence ID" value="BAA75221.1"/>
    <property type="molecule type" value="Genomic_DNA"/>
</dbReference>
<evidence type="ECO:0000259" key="1">
    <source>
        <dbReference type="PROSITE" id="PS51502"/>
    </source>
</evidence>
<gene>
    <name evidence="2" type="primary">cbbA</name>
</gene>
<dbReference type="GO" id="GO:0005829">
    <property type="term" value="C:cytosol"/>
    <property type="evidence" value="ECO:0007669"/>
    <property type="project" value="TreeGrafter"/>
</dbReference>
<evidence type="ECO:0000313" key="2">
    <source>
        <dbReference type="EMBL" id="BAA75221.1"/>
    </source>
</evidence>
<dbReference type="GO" id="GO:0008270">
    <property type="term" value="F:zinc ion binding"/>
    <property type="evidence" value="ECO:0007669"/>
    <property type="project" value="InterPro"/>
</dbReference>
<protein>
    <submittedName>
        <fullName evidence="2">Fructose 1,6-bisphosphate aldolase</fullName>
    </submittedName>
</protein>
<dbReference type="Pfam" id="PF07876">
    <property type="entry name" value="Dabb"/>
    <property type="match status" value="1"/>
</dbReference>
<dbReference type="SMART" id="SM00886">
    <property type="entry name" value="Dabb"/>
    <property type="match status" value="1"/>
</dbReference>
<organism evidence="2">
    <name type="scientific">Hydrogenophilus thermoluteolus</name>
    <name type="common">Pseudomonas hydrogenothermophila</name>
    <dbReference type="NCBI Taxonomy" id="297"/>
    <lineage>
        <taxon>Bacteria</taxon>
        <taxon>Pseudomonadati</taxon>
        <taxon>Pseudomonadota</taxon>
        <taxon>Hydrogenophilia</taxon>
        <taxon>Hydrogenophilales</taxon>
        <taxon>Hydrogenophilaceae</taxon>
        <taxon>Hydrogenophilus</taxon>
    </lineage>
</organism>
<dbReference type="PANTHER" id="PTHR30304:SF0">
    <property type="entry name" value="D-TAGATOSE-1,6-BISPHOSPHATE ALDOLASE SUBUNIT GATY-RELATED"/>
    <property type="match status" value="1"/>
</dbReference>
<dbReference type="Pfam" id="PF01116">
    <property type="entry name" value="F_bP_aldolase"/>
    <property type="match status" value="1"/>
</dbReference>
<dbReference type="InterPro" id="IPR011008">
    <property type="entry name" value="Dimeric_a/b-barrel"/>
</dbReference>
<dbReference type="GO" id="GO:0009025">
    <property type="term" value="F:tagatose-bisphosphate aldolase activity"/>
    <property type="evidence" value="ECO:0007669"/>
    <property type="project" value="TreeGrafter"/>
</dbReference>
<dbReference type="InterPro" id="IPR000771">
    <property type="entry name" value="FBA_II"/>
</dbReference>
<feature type="domain" description="Stress-response A/B barrel" evidence="1">
    <location>
        <begin position="291"/>
        <end position="381"/>
    </location>
</feature>
<reference evidence="2" key="2">
    <citation type="submission" date="1997-05" db="EMBL/GenBank/DDBJ databases">
        <authorList>
            <person name="Hayashi N."/>
        </authorList>
    </citation>
    <scope>NUCLEOTIDE SEQUENCE</scope>
    <source>
        <strain evidence="2">TH-1</strain>
    </source>
</reference>
<dbReference type="GO" id="GO:0005975">
    <property type="term" value="P:carbohydrate metabolic process"/>
    <property type="evidence" value="ECO:0007669"/>
    <property type="project" value="InterPro"/>
</dbReference>